<dbReference type="InterPro" id="IPR018959">
    <property type="entry name" value="DUF1989"/>
</dbReference>
<reference evidence="2 3" key="1">
    <citation type="journal article" date="2010" name="Stand. Genomic Sci.">
        <title>Complete genome sequence of Conexibacter woesei type strain (ID131577).</title>
        <authorList>
            <person name="Pukall R."/>
            <person name="Lapidus A."/>
            <person name="Glavina Del Rio T."/>
            <person name="Copeland A."/>
            <person name="Tice H."/>
            <person name="Cheng J.-F."/>
            <person name="Lucas S."/>
            <person name="Chen F."/>
            <person name="Nolan M."/>
            <person name="Bruce D."/>
            <person name="Goodwin L."/>
            <person name="Pitluck S."/>
            <person name="Mavromatis K."/>
            <person name="Ivanova N."/>
            <person name="Ovchinnikova G."/>
            <person name="Pati A."/>
            <person name="Chen A."/>
            <person name="Palaniappan K."/>
            <person name="Land M."/>
            <person name="Hauser L."/>
            <person name="Chang Y.-J."/>
            <person name="Jeffries C.D."/>
            <person name="Chain P."/>
            <person name="Meincke L."/>
            <person name="Sims D."/>
            <person name="Brettin T."/>
            <person name="Detter J.C."/>
            <person name="Rohde M."/>
            <person name="Goeker M."/>
            <person name="Bristow J."/>
            <person name="Eisen J.A."/>
            <person name="Markowitz V."/>
            <person name="Kyrpides N.C."/>
            <person name="Klenk H.-P."/>
            <person name="Hugenholtz P."/>
        </authorList>
    </citation>
    <scope>NUCLEOTIDE SEQUENCE [LARGE SCALE GENOMIC DNA]</scope>
    <source>
        <strain evidence="3">DSM 14684 / CIP 108061 / JCM 11494 / NBRC 100937 / ID131577</strain>
    </source>
</reference>
<sequence length="191" mass="20486">MTTRSIEIPHASARRVELATGDRLRVATPDGAQGGDLSFPGFDQALTRNVNGWERYGRPVMAFHADPGMRLYDGEGEPVLHVVACVGAGRNDVVMPGCYRELYADGRPGCRDLIAAALGLERRELTGMLSFFVSSRATDDWYDALSASQIAPGDSLVLEALRPTAVAISACPDTEIPGWRPGALLAEVTRG</sequence>
<proteinExistence type="predicted"/>
<organism evidence="2 3">
    <name type="scientific">Conexibacter woesei (strain DSM 14684 / CCUG 47730 / CIP 108061 / JCM 11494 / NBRC 100937 / ID131577)</name>
    <dbReference type="NCBI Taxonomy" id="469383"/>
    <lineage>
        <taxon>Bacteria</taxon>
        <taxon>Bacillati</taxon>
        <taxon>Actinomycetota</taxon>
        <taxon>Thermoleophilia</taxon>
        <taxon>Solirubrobacterales</taxon>
        <taxon>Conexibacteraceae</taxon>
        <taxon>Conexibacter</taxon>
    </lineage>
</organism>
<reference evidence="3" key="2">
    <citation type="submission" date="2010-01" db="EMBL/GenBank/DDBJ databases">
        <title>The complete genome of Conexibacter woesei DSM 14684.</title>
        <authorList>
            <consortium name="US DOE Joint Genome Institute (JGI-PGF)"/>
            <person name="Lucas S."/>
            <person name="Copeland A."/>
            <person name="Lapidus A."/>
            <person name="Glavina del Rio T."/>
            <person name="Dalin E."/>
            <person name="Tice H."/>
            <person name="Bruce D."/>
            <person name="Goodwin L."/>
            <person name="Pitluck S."/>
            <person name="Kyrpides N."/>
            <person name="Mavromatis K."/>
            <person name="Ivanova N."/>
            <person name="Mikhailova N."/>
            <person name="Chertkov O."/>
            <person name="Brettin T."/>
            <person name="Detter J.C."/>
            <person name="Han C."/>
            <person name="Larimer F."/>
            <person name="Land M."/>
            <person name="Hauser L."/>
            <person name="Markowitz V."/>
            <person name="Cheng J.-F."/>
            <person name="Hugenholtz P."/>
            <person name="Woyke T."/>
            <person name="Wu D."/>
            <person name="Pukall R."/>
            <person name="Steenblock K."/>
            <person name="Schneider S."/>
            <person name="Klenk H.-P."/>
            <person name="Eisen J.A."/>
        </authorList>
    </citation>
    <scope>NUCLEOTIDE SEQUENCE [LARGE SCALE GENOMIC DNA]</scope>
    <source>
        <strain evidence="3">DSM 14684 / CIP 108061 / JCM 11494 / NBRC 100937 / ID131577</strain>
    </source>
</reference>
<accession>D3FCA3</accession>
<evidence type="ECO:0000313" key="2">
    <source>
        <dbReference type="EMBL" id="ADB53398.1"/>
    </source>
</evidence>
<evidence type="ECO:0000259" key="1">
    <source>
        <dbReference type="Pfam" id="PF09347"/>
    </source>
</evidence>
<keyword evidence="3" id="KW-1185">Reference proteome</keyword>
<gene>
    <name evidence="2" type="ordered locus">Cwoe_4987</name>
</gene>
<name>D3FCA3_CONWI</name>
<evidence type="ECO:0000313" key="3">
    <source>
        <dbReference type="Proteomes" id="UP000008229"/>
    </source>
</evidence>
<dbReference type="Proteomes" id="UP000008229">
    <property type="component" value="Chromosome"/>
</dbReference>
<dbReference type="RefSeq" id="WP_012936449.1">
    <property type="nucleotide sequence ID" value="NC_013739.1"/>
</dbReference>
<dbReference type="Pfam" id="PF09347">
    <property type="entry name" value="DUF1989"/>
    <property type="match status" value="1"/>
</dbReference>
<feature type="domain" description="DUF1989" evidence="1">
    <location>
        <begin position="7"/>
        <end position="162"/>
    </location>
</feature>
<dbReference type="KEGG" id="cwo:Cwoe_4987"/>
<protein>
    <recommendedName>
        <fullName evidence="1">DUF1989 domain-containing protein</fullName>
    </recommendedName>
</protein>
<dbReference type="AlphaFoldDB" id="D3FCA3"/>
<dbReference type="HOGENOM" id="CLU_1419318_0_0_11"/>
<dbReference type="EMBL" id="CP001854">
    <property type="protein sequence ID" value="ADB53398.1"/>
    <property type="molecule type" value="Genomic_DNA"/>
</dbReference>
<dbReference type="eggNOG" id="COG3665">
    <property type="taxonomic scope" value="Bacteria"/>
</dbReference>